<dbReference type="InterPro" id="IPR029064">
    <property type="entry name" value="Ribosomal_eL30-like_sf"/>
</dbReference>
<reference evidence="5" key="2">
    <citation type="submission" date="2015-07" db="EMBL/GenBank/DDBJ databases">
        <title>Contrasting host-pathogen interactions and genome evolution in two generalist and specialist microsporidian pathogens of mosquitoes.</title>
        <authorList>
            <consortium name="The Broad Institute Genomics Platform"/>
            <consortium name="The Broad Institute Genome Sequencing Center for Infectious Disease"/>
            <person name="Cuomo C.A."/>
            <person name="Sanscrainte N.D."/>
            <person name="Goldberg J.M."/>
            <person name="Heiman D."/>
            <person name="Young S."/>
            <person name="Zeng Q."/>
            <person name="Becnel J.J."/>
            <person name="Birren B.W."/>
        </authorList>
    </citation>
    <scope>NUCLEOTIDE SEQUENCE [LARGE SCALE GENOMIC DNA]</scope>
    <source>
        <strain evidence="5">USNM 41457</strain>
    </source>
</reference>
<protein>
    <recommendedName>
        <fullName evidence="3">Ribosomal protein eL8/eL30/eS12/Gadd45 domain-containing protein</fullName>
    </recommendedName>
</protein>
<dbReference type="SUPFAM" id="SSF55315">
    <property type="entry name" value="L30e-like"/>
    <property type="match status" value="1"/>
</dbReference>
<dbReference type="GO" id="GO:0005840">
    <property type="term" value="C:ribosome"/>
    <property type="evidence" value="ECO:0007669"/>
    <property type="project" value="UniProtKB-KW"/>
</dbReference>
<keyword evidence="2" id="KW-0687">Ribonucleoprotein</keyword>
<dbReference type="OrthoDB" id="10249311at2759"/>
<keyword evidence="1" id="KW-0689">Ribosomal protein</keyword>
<evidence type="ECO:0000313" key="4">
    <source>
        <dbReference type="EMBL" id="EJW05088.1"/>
    </source>
</evidence>
<dbReference type="GO" id="GO:1990904">
    <property type="term" value="C:ribonucleoprotein complex"/>
    <property type="evidence" value="ECO:0007669"/>
    <property type="project" value="UniProtKB-KW"/>
</dbReference>
<proteinExistence type="predicted"/>
<feature type="domain" description="Ribosomal protein eL8/eL30/eS12/Gadd45" evidence="3">
    <location>
        <begin position="19"/>
        <end position="102"/>
    </location>
</feature>
<dbReference type="InterPro" id="IPR004038">
    <property type="entry name" value="Ribosomal_eL8/eL30/eS12/Gad45"/>
</dbReference>
<sequence>MADEIYAPIIDTQMTIEDALKQVCKISNGNKTIRKGFNQVTKAILRKQAQVVILANNYSDQMKGIIIGLCKKYEAPIIRVDTSEQLGSIVGFEKFKSNDVLKIGKCGCAAIIDFVYPSEGRYFIENALRDHST</sequence>
<evidence type="ECO:0000313" key="5">
    <source>
        <dbReference type="Proteomes" id="UP000003163"/>
    </source>
</evidence>
<dbReference type="PANTHER" id="PTHR11843">
    <property type="entry name" value="40S RIBOSOMAL PROTEIN S12"/>
    <property type="match status" value="1"/>
</dbReference>
<dbReference type="InParanoid" id="J8ZZN5"/>
<dbReference type="EMBL" id="AFBI03000010">
    <property type="protein sequence ID" value="EJW05088.1"/>
    <property type="molecule type" value="Genomic_DNA"/>
</dbReference>
<dbReference type="HOGENOM" id="CLU_146851_1_0_1"/>
<dbReference type="Proteomes" id="UP000003163">
    <property type="component" value="Unassembled WGS sequence"/>
</dbReference>
<dbReference type="VEuPathDB" id="MicrosporidiaDB:EDEG_00801"/>
<gene>
    <name evidence="4" type="ORF">EDEG_00801</name>
</gene>
<dbReference type="Gene3D" id="3.30.1330.30">
    <property type="match status" value="1"/>
</dbReference>
<evidence type="ECO:0000256" key="2">
    <source>
        <dbReference type="ARBA" id="ARBA00023274"/>
    </source>
</evidence>
<dbReference type="Pfam" id="PF01248">
    <property type="entry name" value="Ribosomal_L7Ae"/>
    <property type="match status" value="1"/>
</dbReference>
<accession>J8ZZN5</accession>
<comment type="caution">
    <text evidence="4">The sequence shown here is derived from an EMBL/GenBank/DDBJ whole genome shotgun (WGS) entry which is preliminary data.</text>
</comment>
<reference evidence="4 5" key="1">
    <citation type="submission" date="2011-08" db="EMBL/GenBank/DDBJ databases">
        <authorList>
            <person name="Liu Z.J."/>
            <person name="Shi F.L."/>
            <person name="Lu J.Q."/>
            <person name="Li M."/>
            <person name="Wang Z.L."/>
        </authorList>
    </citation>
    <scope>NUCLEOTIDE SEQUENCE [LARGE SCALE GENOMIC DNA]</scope>
    <source>
        <strain evidence="4 5">USNM 41457</strain>
    </source>
</reference>
<keyword evidence="5" id="KW-1185">Reference proteome</keyword>
<name>J8ZZN5_EDHAE</name>
<dbReference type="OMA" id="VGRTYIE"/>
<evidence type="ECO:0000256" key="1">
    <source>
        <dbReference type="ARBA" id="ARBA00022980"/>
    </source>
</evidence>
<organism evidence="4 5">
    <name type="scientific">Edhazardia aedis (strain USNM 41457)</name>
    <name type="common">Microsporidian parasite</name>
    <dbReference type="NCBI Taxonomy" id="1003232"/>
    <lineage>
        <taxon>Eukaryota</taxon>
        <taxon>Fungi</taxon>
        <taxon>Fungi incertae sedis</taxon>
        <taxon>Microsporidia</taxon>
        <taxon>Edhazardia</taxon>
    </lineage>
</organism>
<dbReference type="AlphaFoldDB" id="J8ZZN5"/>
<dbReference type="STRING" id="1003232.J8ZZN5"/>
<dbReference type="FunCoup" id="J8ZZN5">
    <property type="interactions" value="182"/>
</dbReference>
<evidence type="ECO:0000259" key="3">
    <source>
        <dbReference type="Pfam" id="PF01248"/>
    </source>
</evidence>